<protein>
    <submittedName>
        <fullName evidence="2">Uncharacterized protein</fullName>
    </submittedName>
</protein>
<dbReference type="RefSeq" id="WP_027048143.1">
    <property type="nucleotide sequence ID" value="NZ_CP025257.1"/>
</dbReference>
<sequence length="122" mass="13313">MNNQQQNSNNYGYPQQPSTRKSLYLIAYIFNLICTVILGILIIPLLWCIPATIASKRAYNECDTPQEVSHIGLGVVSLLLVSGIGGVFILVASATKPEPVIVYQQNQSSDFNSPNDANSNGR</sequence>
<evidence type="ECO:0000313" key="2">
    <source>
        <dbReference type="EMBL" id="AUF83500.1"/>
    </source>
</evidence>
<feature type="transmembrane region" description="Helical" evidence="1">
    <location>
        <begin position="70"/>
        <end position="92"/>
    </location>
</feature>
<keyword evidence="1" id="KW-0812">Transmembrane</keyword>
<dbReference type="EMBL" id="CP025257">
    <property type="protein sequence ID" value="AUF83500.1"/>
    <property type="molecule type" value="Genomic_DNA"/>
</dbReference>
<evidence type="ECO:0000313" key="3">
    <source>
        <dbReference type="Proteomes" id="UP000233419"/>
    </source>
</evidence>
<evidence type="ECO:0000256" key="1">
    <source>
        <dbReference type="SAM" id="Phobius"/>
    </source>
</evidence>
<dbReference type="AlphaFoldDB" id="A0A2K9BUW1"/>
<keyword evidence="3" id="KW-1185">Reference proteome</keyword>
<dbReference type="Proteomes" id="UP000233419">
    <property type="component" value="Chromosome"/>
</dbReference>
<proteinExistence type="predicted"/>
<dbReference type="KEGG" id="msyr:CXP39_01670"/>
<dbReference type="OrthoDB" id="390351at2"/>
<reference evidence="2 3" key="1">
    <citation type="submission" date="2017-12" db="EMBL/GenBank/DDBJ databases">
        <title>Mesoplasma syrphidae YJS, Complete Genome.</title>
        <authorList>
            <person name="Knight T.F."/>
            <person name="Citino T."/>
            <person name="Rubinstein R."/>
            <person name="Neuschaefer Z."/>
        </authorList>
    </citation>
    <scope>NUCLEOTIDE SEQUENCE [LARGE SCALE GENOMIC DNA]</scope>
    <source>
        <strain evidence="2 3">YJS</strain>
    </source>
</reference>
<name>A0A2K9BUW1_9MOLU</name>
<keyword evidence="1" id="KW-0472">Membrane</keyword>
<accession>A0A2K9BUW1</accession>
<organism evidence="2 3">
    <name type="scientific">Mesoplasma syrphidae</name>
    <dbReference type="NCBI Taxonomy" id="225999"/>
    <lineage>
        <taxon>Bacteria</taxon>
        <taxon>Bacillati</taxon>
        <taxon>Mycoplasmatota</taxon>
        <taxon>Mollicutes</taxon>
        <taxon>Entomoplasmatales</taxon>
        <taxon>Entomoplasmataceae</taxon>
        <taxon>Mesoplasma</taxon>
    </lineage>
</organism>
<gene>
    <name evidence="2" type="ORF">CXP39_01670</name>
</gene>
<keyword evidence="1" id="KW-1133">Transmembrane helix</keyword>
<feature type="transmembrane region" description="Helical" evidence="1">
    <location>
        <begin position="23"/>
        <end position="49"/>
    </location>
</feature>